<accession>A0A554VRP7</accession>
<evidence type="ECO:0000313" key="2">
    <source>
        <dbReference type="Proteomes" id="UP000318833"/>
    </source>
</evidence>
<comment type="caution">
    <text evidence="1">The sequence shown here is derived from an EMBL/GenBank/DDBJ whole genome shotgun (WGS) entry which is preliminary data.</text>
</comment>
<organism evidence="1 2">
    <name type="scientific">Aquimarina algiphila</name>
    <dbReference type="NCBI Taxonomy" id="2047982"/>
    <lineage>
        <taxon>Bacteria</taxon>
        <taxon>Pseudomonadati</taxon>
        <taxon>Bacteroidota</taxon>
        <taxon>Flavobacteriia</taxon>
        <taxon>Flavobacteriales</taxon>
        <taxon>Flavobacteriaceae</taxon>
        <taxon>Aquimarina</taxon>
    </lineage>
</organism>
<sequence>MTRKEQIEKYFNDPVIKNYQTQLKNLFLHSPKTLVLKDNEEIYHYPEETHKKASELWRLTLKHTANNYPEIKPDRDGEIHNK</sequence>
<keyword evidence="2" id="KW-1185">Reference proteome</keyword>
<dbReference type="EMBL" id="VLNR01000002">
    <property type="protein sequence ID" value="TSE11316.1"/>
    <property type="molecule type" value="Genomic_DNA"/>
</dbReference>
<name>A0A554VRP7_9FLAO</name>
<reference evidence="1 2" key="1">
    <citation type="submission" date="2019-07" db="EMBL/GenBank/DDBJ databases">
        <title>The draft genome sequence of Aquimarina algiphila M91.</title>
        <authorList>
            <person name="Meng X."/>
        </authorList>
    </citation>
    <scope>NUCLEOTIDE SEQUENCE [LARGE SCALE GENOMIC DNA]</scope>
    <source>
        <strain evidence="1 2">M91</strain>
    </source>
</reference>
<gene>
    <name evidence="1" type="ORF">FOF46_01415</name>
</gene>
<proteinExistence type="predicted"/>
<dbReference type="RefSeq" id="WP_143915240.1">
    <property type="nucleotide sequence ID" value="NZ_CANMXV010000003.1"/>
</dbReference>
<protein>
    <submittedName>
        <fullName evidence="1">Uncharacterized protein</fullName>
    </submittedName>
</protein>
<evidence type="ECO:0000313" key="1">
    <source>
        <dbReference type="EMBL" id="TSE11316.1"/>
    </source>
</evidence>
<dbReference type="Proteomes" id="UP000318833">
    <property type="component" value="Unassembled WGS sequence"/>
</dbReference>
<dbReference type="AlphaFoldDB" id="A0A554VRP7"/>